<evidence type="ECO:0000313" key="1">
    <source>
        <dbReference type="EMBL" id="GAA4559491.1"/>
    </source>
</evidence>
<proteinExistence type="predicted"/>
<dbReference type="InterPro" id="IPR010982">
    <property type="entry name" value="Lambda_DNA-bd_dom_sf"/>
</dbReference>
<protein>
    <recommendedName>
        <fullName evidence="3">Helix-turn-helix protein</fullName>
    </recommendedName>
</protein>
<evidence type="ECO:0008006" key="3">
    <source>
        <dbReference type="Google" id="ProtNLM"/>
    </source>
</evidence>
<dbReference type="Gene3D" id="1.10.260.40">
    <property type="entry name" value="lambda repressor-like DNA-binding domains"/>
    <property type="match status" value="1"/>
</dbReference>
<name>A0ABP8S3C1_9PSEU</name>
<gene>
    <name evidence="1" type="ORF">GCM10023175_67480</name>
</gene>
<reference evidence="2" key="1">
    <citation type="journal article" date="2019" name="Int. J. Syst. Evol. Microbiol.">
        <title>The Global Catalogue of Microorganisms (GCM) 10K type strain sequencing project: providing services to taxonomists for standard genome sequencing and annotation.</title>
        <authorList>
            <consortium name="The Broad Institute Genomics Platform"/>
            <consortium name="The Broad Institute Genome Sequencing Center for Infectious Disease"/>
            <person name="Wu L."/>
            <person name="Ma J."/>
        </authorList>
    </citation>
    <scope>NUCLEOTIDE SEQUENCE [LARGE SCALE GENOMIC DNA]</scope>
    <source>
        <strain evidence="2">JCM 17906</strain>
    </source>
</reference>
<accession>A0ABP8S3C1</accession>
<keyword evidence="2" id="KW-1185">Reference proteome</keyword>
<dbReference type="Proteomes" id="UP001501598">
    <property type="component" value="Unassembled WGS sequence"/>
</dbReference>
<comment type="caution">
    <text evidence="1">The sequence shown here is derived from an EMBL/GenBank/DDBJ whole genome shotgun (WGS) entry which is preliminary data.</text>
</comment>
<dbReference type="EMBL" id="BAABGT010000122">
    <property type="protein sequence ID" value="GAA4559491.1"/>
    <property type="molecule type" value="Genomic_DNA"/>
</dbReference>
<organism evidence="1 2">
    <name type="scientific">Pseudonocardia xishanensis</name>
    <dbReference type="NCBI Taxonomy" id="630995"/>
    <lineage>
        <taxon>Bacteria</taxon>
        <taxon>Bacillati</taxon>
        <taxon>Actinomycetota</taxon>
        <taxon>Actinomycetes</taxon>
        <taxon>Pseudonocardiales</taxon>
        <taxon>Pseudonocardiaceae</taxon>
        <taxon>Pseudonocardia</taxon>
    </lineage>
</organism>
<evidence type="ECO:0000313" key="2">
    <source>
        <dbReference type="Proteomes" id="UP001501598"/>
    </source>
</evidence>
<sequence>MFGSLPLAFGNVTNDEGLIGISEEVGKRVAYRRKHELRLSVEELAQRCTEIGASSLTVNAIYVIESGRREKDTGRRRRLITVDEFMALAVALEMHPVDLLVSADRNDGDPYRVTPGVEVSAARARRWIAGRGHLRDEPSDLLDVARLIALMPKSRADEIYGEDWLSQFDHDPRAYAVLAEALRAGAAEAYRTITERGGESGSTEDPADPGR</sequence>